<dbReference type="InterPro" id="IPR008928">
    <property type="entry name" value="6-hairpin_glycosidase_sf"/>
</dbReference>
<accession>A0A6N7IQC9</accession>
<gene>
    <name evidence="3" type="ORF">GFC01_08095</name>
</gene>
<keyword evidence="4" id="KW-1185">Reference proteome</keyword>
<dbReference type="SUPFAM" id="SSF48208">
    <property type="entry name" value="Six-hairpin glycosidases"/>
    <property type="match status" value="1"/>
</dbReference>
<protein>
    <submittedName>
        <fullName evidence="3">Glycogen debranching protein</fullName>
    </submittedName>
</protein>
<dbReference type="Gene3D" id="1.50.10.10">
    <property type="match status" value="1"/>
</dbReference>
<comment type="caution">
    <text evidence="3">The sequence shown here is derived from an EMBL/GenBank/DDBJ whole genome shotgun (WGS) entry which is preliminary data.</text>
</comment>
<dbReference type="InterPro" id="IPR010401">
    <property type="entry name" value="AGL/Gdb1"/>
</dbReference>
<dbReference type="Proteomes" id="UP000441717">
    <property type="component" value="Unassembled WGS sequence"/>
</dbReference>
<dbReference type="Pfam" id="PF12439">
    <property type="entry name" value="GDE_N"/>
    <property type="match status" value="1"/>
</dbReference>
<dbReference type="InterPro" id="IPR012341">
    <property type="entry name" value="6hp_glycosidase-like_sf"/>
</dbReference>
<evidence type="ECO:0000259" key="2">
    <source>
        <dbReference type="Pfam" id="PF12439"/>
    </source>
</evidence>
<evidence type="ECO:0000313" key="3">
    <source>
        <dbReference type="EMBL" id="MQL52232.1"/>
    </source>
</evidence>
<dbReference type="FunFam" id="1.50.10.10:FF:000073">
    <property type="entry name" value="Glycogen debranching enzyme, hypothetical (TreX-like)"/>
    <property type="match status" value="1"/>
</dbReference>
<sequence length="655" mass="74893">MCFGKGDWRSYEQGIQKEWLVTNGLGGYASSSIIGVNTRKYHGLLIASLSPPVKRTLVLSKVDERLEVQGRTYNLATNHTGGGVTEFGYVHLQRVSLETFPTFIFSFADIFLQKQIFMIYGENTTVILYRISNGISPAVLRLIPLVNCRDFHWTTRRGQINFAREEIPRGVAVRAVPQVPALHLVCSEGGFTGRDDWFYDMFYPEEQNRGLPAREDHYIPGNFTIALAPGEEKTITFIATLEEVFTLDGEALLEMETRRSHELVERAGQRDSFARSLVRAADAFIVHRRSTGAKSIIAGYHWFSDWGRDAMIALPGLTLVTRRYDDAREILLTFARYCKDGLLPNTFPDAGEEPLYNTVDASLWYFQAVWKYLQYTGDHRFVRRNIYPVLREIIDHHIRGTRFNIRVDEDGLLAAGSPGVQLTWMDARVDEWVVTPRHGKPVEINALWYNALCILRELAGRYKDDFPYDDIMVRCKDNFLKKFWYDQGGYLYDVIGPEGGDASLRPNQVIALSLPFTLVDPQRGARILRRVWQELYATYGLRSLSHYDPRYRGVYGGDRRQRDGAYHQGTVWSWLMGPFVTALRRVYNYSPASRLLAARFLAPFREHLREHGVGYISEIFDGNEPVIPRGAIAQAWGVAEVLRAYVEDVLEIKPG</sequence>
<dbReference type="NCBIfam" id="TIGR01561">
    <property type="entry name" value="gde_arch"/>
    <property type="match status" value="1"/>
</dbReference>
<dbReference type="GO" id="GO:0004134">
    <property type="term" value="F:4-alpha-glucanotransferase activity"/>
    <property type="evidence" value="ECO:0007669"/>
    <property type="project" value="InterPro"/>
</dbReference>
<dbReference type="GO" id="GO:0005980">
    <property type="term" value="P:glycogen catabolic process"/>
    <property type="evidence" value="ECO:0007669"/>
    <property type="project" value="InterPro"/>
</dbReference>
<dbReference type="PANTHER" id="PTHR10569">
    <property type="entry name" value="GLYCOGEN DEBRANCHING ENZYME"/>
    <property type="match status" value="1"/>
</dbReference>
<dbReference type="InterPro" id="IPR006451">
    <property type="entry name" value="Glycogen_debranch_arc"/>
</dbReference>
<organism evidence="3 4">
    <name type="scientific">Desulfofundulus thermobenzoicus</name>
    <dbReference type="NCBI Taxonomy" id="29376"/>
    <lineage>
        <taxon>Bacteria</taxon>
        <taxon>Bacillati</taxon>
        <taxon>Bacillota</taxon>
        <taxon>Clostridia</taxon>
        <taxon>Eubacteriales</taxon>
        <taxon>Peptococcaceae</taxon>
        <taxon>Desulfofundulus</taxon>
    </lineage>
</organism>
<feature type="domain" description="Glycogen debranching enzyme C-terminal" evidence="1">
    <location>
        <begin position="280"/>
        <end position="643"/>
    </location>
</feature>
<dbReference type="Pfam" id="PF06202">
    <property type="entry name" value="GDE_C"/>
    <property type="match status" value="1"/>
</dbReference>
<feature type="domain" description="Glycogen debranching enzyme bacterial and archaeal type N-terminal" evidence="2">
    <location>
        <begin position="17"/>
        <end position="234"/>
    </location>
</feature>
<dbReference type="EMBL" id="WHYR01000018">
    <property type="protein sequence ID" value="MQL52232.1"/>
    <property type="molecule type" value="Genomic_DNA"/>
</dbReference>
<dbReference type="InterPro" id="IPR024742">
    <property type="entry name" value="Glycogen_debranch_N"/>
</dbReference>
<dbReference type="GO" id="GO:0004135">
    <property type="term" value="F:amylo-alpha-1,6-glucosidase activity"/>
    <property type="evidence" value="ECO:0007669"/>
    <property type="project" value="InterPro"/>
</dbReference>
<dbReference type="InterPro" id="IPR032790">
    <property type="entry name" value="GDE_C"/>
</dbReference>
<name>A0A6N7IQC9_9FIRM</name>
<evidence type="ECO:0000259" key="1">
    <source>
        <dbReference type="Pfam" id="PF06202"/>
    </source>
</evidence>
<reference evidence="3 4" key="1">
    <citation type="submission" date="2019-10" db="EMBL/GenBank/DDBJ databases">
        <title>Comparative genomics of sulfur disproportionating microorganisms.</title>
        <authorList>
            <person name="Ward L.M."/>
            <person name="Bertran E."/>
            <person name="Johnston D."/>
        </authorList>
    </citation>
    <scope>NUCLEOTIDE SEQUENCE [LARGE SCALE GENOMIC DNA]</scope>
    <source>
        <strain evidence="3 4">DSM 14055</strain>
    </source>
</reference>
<dbReference type="PANTHER" id="PTHR10569:SF2">
    <property type="entry name" value="GLYCOGEN DEBRANCHING ENZYME"/>
    <property type="match status" value="1"/>
</dbReference>
<evidence type="ECO:0000313" key="4">
    <source>
        <dbReference type="Proteomes" id="UP000441717"/>
    </source>
</evidence>
<proteinExistence type="predicted"/>
<dbReference type="AlphaFoldDB" id="A0A6N7IQC9"/>